<dbReference type="AlphaFoldDB" id="A0A1I1MHJ3"/>
<keyword evidence="2" id="KW-1185">Reference proteome</keyword>
<evidence type="ECO:0000313" key="2">
    <source>
        <dbReference type="Proteomes" id="UP000198862"/>
    </source>
</evidence>
<name>A0A1I1MHJ3_9GAMM</name>
<dbReference type="OrthoDB" id="5828847at2"/>
<evidence type="ECO:0000313" key="1">
    <source>
        <dbReference type="EMBL" id="SFC84911.1"/>
    </source>
</evidence>
<dbReference type="STRING" id="1123010.SAMN02745724_02694"/>
<organism evidence="1 2">
    <name type="scientific">Pseudoalteromonas denitrificans DSM 6059</name>
    <dbReference type="NCBI Taxonomy" id="1123010"/>
    <lineage>
        <taxon>Bacteria</taxon>
        <taxon>Pseudomonadati</taxon>
        <taxon>Pseudomonadota</taxon>
        <taxon>Gammaproteobacteria</taxon>
        <taxon>Alteromonadales</taxon>
        <taxon>Pseudoalteromonadaceae</taxon>
        <taxon>Pseudoalteromonas</taxon>
    </lineage>
</organism>
<protein>
    <recommendedName>
        <fullName evidence="3">DUF2789 domain-containing protein</fullName>
    </recommendedName>
</protein>
<gene>
    <name evidence="1" type="ORF">SAMN02745724_02694</name>
</gene>
<evidence type="ECO:0008006" key="3">
    <source>
        <dbReference type="Google" id="ProtNLM"/>
    </source>
</evidence>
<dbReference type="Pfam" id="PF10982">
    <property type="entry name" value="DUF2789"/>
    <property type="match status" value="1"/>
</dbReference>
<sequence>MDTNLHNLTNLFAQLGLANSKTEIDKFIASHQISNSVHISQASFWSSAQASFLTESLDQDGDWSEIIDQFDTLLRA</sequence>
<dbReference type="EMBL" id="FOLO01000020">
    <property type="protein sequence ID" value="SFC84911.1"/>
    <property type="molecule type" value="Genomic_DNA"/>
</dbReference>
<proteinExistence type="predicted"/>
<dbReference type="RefSeq" id="WP_091984724.1">
    <property type="nucleotide sequence ID" value="NZ_FOLO01000020.1"/>
</dbReference>
<dbReference type="Proteomes" id="UP000198862">
    <property type="component" value="Unassembled WGS sequence"/>
</dbReference>
<dbReference type="InterPro" id="IPR021250">
    <property type="entry name" value="DUF2789"/>
</dbReference>
<accession>A0A1I1MHJ3</accession>
<reference evidence="1 2" key="1">
    <citation type="submission" date="2016-10" db="EMBL/GenBank/DDBJ databases">
        <authorList>
            <person name="de Groot N.N."/>
        </authorList>
    </citation>
    <scope>NUCLEOTIDE SEQUENCE [LARGE SCALE GENOMIC DNA]</scope>
    <source>
        <strain evidence="1 2">DSM 6059</strain>
    </source>
</reference>
<dbReference type="InterPro" id="IPR038086">
    <property type="entry name" value="DUF2789_sf"/>
</dbReference>
<dbReference type="Gene3D" id="1.10.10.1130">
    <property type="entry name" value="Uncharacterised protein PF10982, DUF2789"/>
    <property type="match status" value="1"/>
</dbReference>